<evidence type="ECO:0000313" key="15">
    <source>
        <dbReference type="EMBL" id="PKI62488.1"/>
    </source>
</evidence>
<keyword evidence="12" id="KW-0119">Carbohydrate metabolism</keyword>
<gene>
    <name evidence="15" type="ORF">CRG98_017112</name>
</gene>
<comment type="similarity">
    <text evidence="3">Belongs to the glycosyltransferase GT106 family.</text>
</comment>
<evidence type="ECO:0000256" key="7">
    <source>
        <dbReference type="ARBA" id="ARBA00022968"/>
    </source>
</evidence>
<dbReference type="STRING" id="22663.A0A2I0K1Q9"/>
<dbReference type="GO" id="GO:0016020">
    <property type="term" value="C:membrane"/>
    <property type="evidence" value="ECO:0007669"/>
    <property type="project" value="UniProtKB-SubCell"/>
</dbReference>
<evidence type="ECO:0000256" key="4">
    <source>
        <dbReference type="ARBA" id="ARBA00022676"/>
    </source>
</evidence>
<evidence type="ECO:0000256" key="2">
    <source>
        <dbReference type="ARBA" id="ARBA00004881"/>
    </source>
</evidence>
<dbReference type="InterPro" id="IPR019378">
    <property type="entry name" value="GDP-Fuc_O-FucTrfase"/>
</dbReference>
<reference evidence="15 16" key="1">
    <citation type="submission" date="2017-11" db="EMBL/GenBank/DDBJ databases">
        <title>De-novo sequencing of pomegranate (Punica granatum L.) genome.</title>
        <authorList>
            <person name="Akparov Z."/>
            <person name="Amiraslanov A."/>
            <person name="Hajiyeva S."/>
            <person name="Abbasov M."/>
            <person name="Kaur K."/>
            <person name="Hamwieh A."/>
            <person name="Solovyev V."/>
            <person name="Salamov A."/>
            <person name="Braich B."/>
            <person name="Kosarev P."/>
            <person name="Mahmoud A."/>
            <person name="Hajiyev E."/>
            <person name="Babayeva S."/>
            <person name="Izzatullayeva V."/>
            <person name="Mammadov A."/>
            <person name="Mammadov A."/>
            <person name="Sharifova S."/>
            <person name="Ojaghi J."/>
            <person name="Eynullazada K."/>
            <person name="Bayramov B."/>
            <person name="Abdulazimova A."/>
            <person name="Shahmuradov I."/>
        </authorList>
    </citation>
    <scope>NUCLEOTIDE SEQUENCE [LARGE SCALE GENOMIC DNA]</scope>
    <source>
        <strain evidence="16">cv. AG2017</strain>
        <tissue evidence="15">Leaf</tissue>
    </source>
</reference>
<dbReference type="Pfam" id="PF10250">
    <property type="entry name" value="O-FucT"/>
    <property type="match status" value="1"/>
</dbReference>
<evidence type="ECO:0000256" key="10">
    <source>
        <dbReference type="ARBA" id="ARBA00023180"/>
    </source>
</evidence>
<organism evidence="15 16">
    <name type="scientific">Punica granatum</name>
    <name type="common">Pomegranate</name>
    <dbReference type="NCBI Taxonomy" id="22663"/>
    <lineage>
        <taxon>Eukaryota</taxon>
        <taxon>Viridiplantae</taxon>
        <taxon>Streptophyta</taxon>
        <taxon>Embryophyta</taxon>
        <taxon>Tracheophyta</taxon>
        <taxon>Spermatophyta</taxon>
        <taxon>Magnoliopsida</taxon>
        <taxon>eudicotyledons</taxon>
        <taxon>Gunneridae</taxon>
        <taxon>Pentapetalae</taxon>
        <taxon>rosids</taxon>
        <taxon>malvids</taxon>
        <taxon>Myrtales</taxon>
        <taxon>Lythraceae</taxon>
        <taxon>Punica</taxon>
    </lineage>
</organism>
<keyword evidence="16" id="KW-1185">Reference proteome</keyword>
<dbReference type="GO" id="GO:0016757">
    <property type="term" value="F:glycosyltransferase activity"/>
    <property type="evidence" value="ECO:0007669"/>
    <property type="project" value="UniProtKB-KW"/>
</dbReference>
<keyword evidence="5" id="KW-0808">Transferase</keyword>
<keyword evidence="14" id="KW-0732">Signal</keyword>
<evidence type="ECO:0000256" key="13">
    <source>
        <dbReference type="ARBA" id="ARBA00030350"/>
    </source>
</evidence>
<dbReference type="GO" id="GO:0006004">
    <property type="term" value="P:fucose metabolic process"/>
    <property type="evidence" value="ECO:0007669"/>
    <property type="project" value="UniProtKB-KW"/>
</dbReference>
<dbReference type="AlphaFoldDB" id="A0A2I0K1Q9"/>
<sequence>MTRLAWARLFVAGAAAAVTMWVCAMSIGTWGETASNPRVVNWSSSISTSPLPATRGSGIRIHSSSQPKVAATALTLHEYERHGFLMVSANEGLNQMRAGISNMVVIARYLNATLIIPQRDNSSFGHDNRMQKYKVLHFQKTDTRLANNGRPESVQKLRCQVNYGALRFAAPIDELWKKIVGFLRQKGPFLALHLRYEMFMLAFC</sequence>
<evidence type="ECO:0000256" key="5">
    <source>
        <dbReference type="ARBA" id="ARBA00022679"/>
    </source>
</evidence>
<dbReference type="PANTHER" id="PTHR31741:SF45">
    <property type="entry name" value="O-FUCOSYLTRANSFERASE FAMILY PROTEIN"/>
    <property type="match status" value="1"/>
</dbReference>
<keyword evidence="4" id="KW-0328">Glycosyltransferase</keyword>
<name>A0A2I0K1Q9_PUNGR</name>
<evidence type="ECO:0000256" key="3">
    <source>
        <dbReference type="ARBA" id="ARBA00007737"/>
    </source>
</evidence>
<keyword evidence="7" id="KW-0735">Signal-anchor</keyword>
<dbReference type="Proteomes" id="UP000233551">
    <property type="component" value="Unassembled WGS sequence"/>
</dbReference>
<accession>A0A2I0K1Q9</accession>
<dbReference type="GO" id="GO:0005737">
    <property type="term" value="C:cytoplasm"/>
    <property type="evidence" value="ECO:0007669"/>
    <property type="project" value="TreeGrafter"/>
</dbReference>
<evidence type="ECO:0000256" key="1">
    <source>
        <dbReference type="ARBA" id="ARBA00004606"/>
    </source>
</evidence>
<evidence type="ECO:0000256" key="8">
    <source>
        <dbReference type="ARBA" id="ARBA00022989"/>
    </source>
</evidence>
<keyword evidence="8" id="KW-1133">Transmembrane helix</keyword>
<comment type="subcellular location">
    <subcellularLocation>
        <location evidence="1">Membrane</location>
        <topology evidence="1">Single-pass type II membrane protein</topology>
    </subcellularLocation>
</comment>
<dbReference type="PANTHER" id="PTHR31741">
    <property type="entry name" value="OS02G0726500 PROTEIN-RELATED"/>
    <property type="match status" value="1"/>
</dbReference>
<evidence type="ECO:0000256" key="11">
    <source>
        <dbReference type="ARBA" id="ARBA00023253"/>
    </source>
</evidence>
<evidence type="ECO:0000256" key="9">
    <source>
        <dbReference type="ARBA" id="ARBA00023136"/>
    </source>
</evidence>
<dbReference type="EMBL" id="PGOL01000968">
    <property type="protein sequence ID" value="PKI62488.1"/>
    <property type="molecule type" value="Genomic_DNA"/>
</dbReference>
<evidence type="ECO:0000256" key="12">
    <source>
        <dbReference type="ARBA" id="ARBA00023277"/>
    </source>
</evidence>
<protein>
    <recommendedName>
        <fullName evidence="13">O-fucosyltransferase family protein</fullName>
    </recommendedName>
</protein>
<keyword evidence="10" id="KW-0325">Glycoprotein</keyword>
<comment type="caution">
    <text evidence="15">The sequence shown here is derived from an EMBL/GenBank/DDBJ whole genome shotgun (WGS) entry which is preliminary data.</text>
</comment>
<feature type="chain" id="PRO_5014120901" description="O-fucosyltransferase family protein" evidence="14">
    <location>
        <begin position="17"/>
        <end position="204"/>
    </location>
</feature>
<keyword evidence="6" id="KW-0812">Transmembrane</keyword>
<keyword evidence="11" id="KW-0294">Fucose metabolism</keyword>
<evidence type="ECO:0000256" key="6">
    <source>
        <dbReference type="ARBA" id="ARBA00022692"/>
    </source>
</evidence>
<keyword evidence="9" id="KW-0472">Membrane</keyword>
<evidence type="ECO:0000256" key="14">
    <source>
        <dbReference type="SAM" id="SignalP"/>
    </source>
</evidence>
<comment type="pathway">
    <text evidence="2">Glycan metabolism.</text>
</comment>
<feature type="signal peptide" evidence="14">
    <location>
        <begin position="1"/>
        <end position="16"/>
    </location>
</feature>
<evidence type="ECO:0000313" key="16">
    <source>
        <dbReference type="Proteomes" id="UP000233551"/>
    </source>
</evidence>
<proteinExistence type="inferred from homology"/>